<dbReference type="Proteomes" id="UP001589854">
    <property type="component" value="Unassembled WGS sequence"/>
</dbReference>
<keyword evidence="4" id="KW-0479">Metal-binding</keyword>
<keyword evidence="5" id="KW-0408">Iron</keyword>
<dbReference type="InterPro" id="IPR009050">
    <property type="entry name" value="Globin-like_sf"/>
</dbReference>
<comment type="cofactor">
    <cofactor evidence="1">
        <name>heme</name>
        <dbReference type="ChEBI" id="CHEBI:30413"/>
    </cofactor>
</comment>
<dbReference type="PANTHER" id="PTHR47366">
    <property type="entry name" value="TWO-ON-TWO HEMOGLOBIN-3"/>
    <property type="match status" value="1"/>
</dbReference>
<keyword evidence="8" id="KW-1185">Reference proteome</keyword>
<dbReference type="InterPro" id="IPR001486">
    <property type="entry name" value="Hemoglobin_trunc"/>
</dbReference>
<evidence type="ECO:0000256" key="4">
    <source>
        <dbReference type="ARBA" id="ARBA00022723"/>
    </source>
</evidence>
<comment type="similarity">
    <text evidence="6">Belongs to the truncated hemoglobin family. Group II subfamily.</text>
</comment>
<gene>
    <name evidence="7" type="ORF">ACFFIX_10930</name>
</gene>
<keyword evidence="2" id="KW-0813">Transport</keyword>
<protein>
    <recommendedName>
        <fullName evidence="9">Globin</fullName>
    </recommendedName>
</protein>
<evidence type="ECO:0000256" key="5">
    <source>
        <dbReference type="ARBA" id="ARBA00023004"/>
    </source>
</evidence>
<evidence type="ECO:0000256" key="2">
    <source>
        <dbReference type="ARBA" id="ARBA00022448"/>
    </source>
</evidence>
<accession>A0ABV6GE65</accession>
<dbReference type="RefSeq" id="WP_378933808.1">
    <property type="nucleotide sequence ID" value="NZ_JBHLVO010000007.1"/>
</dbReference>
<evidence type="ECO:0000313" key="8">
    <source>
        <dbReference type="Proteomes" id="UP001589854"/>
    </source>
</evidence>
<dbReference type="SUPFAM" id="SSF46458">
    <property type="entry name" value="Globin-like"/>
    <property type="match status" value="1"/>
</dbReference>
<dbReference type="EMBL" id="JBHLVO010000007">
    <property type="protein sequence ID" value="MFC0271965.1"/>
    <property type="molecule type" value="Genomic_DNA"/>
</dbReference>
<sequence>MTEQSNTPYNAIGEQKLSHLVDAFYEKVQKHPLLSPIFPDDLTETARKQKQFLTQYLGGPQFYTEEHGHPMLRARHLPFPITPSRAKAWISCMENAMDEVNVEGPLREFLLQRLDLTAQHMVNTPEPDKSDEKVRT</sequence>
<keyword evidence="3" id="KW-0349">Heme</keyword>
<name>A0ABV6GE65_9BACI</name>
<dbReference type="Pfam" id="PF01152">
    <property type="entry name" value="Bac_globin"/>
    <property type="match status" value="1"/>
</dbReference>
<comment type="caution">
    <text evidence="7">The sequence shown here is derived from an EMBL/GenBank/DDBJ whole genome shotgun (WGS) entry which is preliminary data.</text>
</comment>
<dbReference type="InterPro" id="IPR012292">
    <property type="entry name" value="Globin/Proto"/>
</dbReference>
<dbReference type="InterPro" id="IPR044203">
    <property type="entry name" value="GlbO/GLB3-like"/>
</dbReference>
<evidence type="ECO:0000256" key="6">
    <source>
        <dbReference type="ARBA" id="ARBA00034496"/>
    </source>
</evidence>
<dbReference type="PROSITE" id="PS01213">
    <property type="entry name" value="GLOBIN_FAM_2"/>
    <property type="match status" value="1"/>
</dbReference>
<evidence type="ECO:0000256" key="3">
    <source>
        <dbReference type="ARBA" id="ARBA00022617"/>
    </source>
</evidence>
<evidence type="ECO:0008006" key="9">
    <source>
        <dbReference type="Google" id="ProtNLM"/>
    </source>
</evidence>
<proteinExistence type="inferred from homology"/>
<dbReference type="InterPro" id="IPR019795">
    <property type="entry name" value="Globin_bac-like_CS"/>
</dbReference>
<evidence type="ECO:0000256" key="1">
    <source>
        <dbReference type="ARBA" id="ARBA00001971"/>
    </source>
</evidence>
<dbReference type="PANTHER" id="PTHR47366:SF1">
    <property type="entry name" value="TWO-ON-TWO HEMOGLOBIN-3"/>
    <property type="match status" value="1"/>
</dbReference>
<dbReference type="Gene3D" id="1.10.490.10">
    <property type="entry name" value="Globins"/>
    <property type="match status" value="1"/>
</dbReference>
<dbReference type="CDD" id="cd14772">
    <property type="entry name" value="TrHb2_Bs-trHb-like_O"/>
    <property type="match status" value="1"/>
</dbReference>
<reference evidence="7 8" key="1">
    <citation type="submission" date="2024-09" db="EMBL/GenBank/DDBJ databases">
        <authorList>
            <person name="Sun Q."/>
            <person name="Mori K."/>
        </authorList>
    </citation>
    <scope>NUCLEOTIDE SEQUENCE [LARGE SCALE GENOMIC DNA]</scope>
    <source>
        <strain evidence="7 8">CCM 7228</strain>
    </source>
</reference>
<evidence type="ECO:0000313" key="7">
    <source>
        <dbReference type="EMBL" id="MFC0271965.1"/>
    </source>
</evidence>
<organism evidence="7 8">
    <name type="scientific">Metabacillus herbersteinensis</name>
    <dbReference type="NCBI Taxonomy" id="283816"/>
    <lineage>
        <taxon>Bacteria</taxon>
        <taxon>Bacillati</taxon>
        <taxon>Bacillota</taxon>
        <taxon>Bacilli</taxon>
        <taxon>Bacillales</taxon>
        <taxon>Bacillaceae</taxon>
        <taxon>Metabacillus</taxon>
    </lineage>
</organism>